<dbReference type="Proteomes" id="UP001279410">
    <property type="component" value="Unassembled WGS sequence"/>
</dbReference>
<accession>A0AAD3NCE4</accession>
<dbReference type="AlphaFoldDB" id="A0AAD3NCE4"/>
<keyword evidence="3" id="KW-1185">Reference proteome</keyword>
<dbReference type="EMBL" id="BRZM01000144">
    <property type="protein sequence ID" value="GLD68674.1"/>
    <property type="molecule type" value="Genomic_DNA"/>
</dbReference>
<evidence type="ECO:0000313" key="2">
    <source>
        <dbReference type="EMBL" id="GLD68674.1"/>
    </source>
</evidence>
<proteinExistence type="predicted"/>
<protein>
    <submittedName>
        <fullName evidence="2">Mediator of RNA polymerase II transcription subunit 16 isoform X2</fullName>
    </submittedName>
</protein>
<feature type="region of interest" description="Disordered" evidence="1">
    <location>
        <begin position="387"/>
        <end position="427"/>
    </location>
</feature>
<gene>
    <name evidence="2" type="ORF">AKAME5_001998700</name>
</gene>
<evidence type="ECO:0000313" key="3">
    <source>
        <dbReference type="Proteomes" id="UP001279410"/>
    </source>
</evidence>
<comment type="caution">
    <text evidence="2">The sequence shown here is derived from an EMBL/GenBank/DDBJ whole genome shotgun (WGS) entry which is preliminary data.</text>
</comment>
<name>A0AAD3NCE4_LATJO</name>
<evidence type="ECO:0000256" key="1">
    <source>
        <dbReference type="SAM" id="MobiDB-lite"/>
    </source>
</evidence>
<reference evidence="2" key="1">
    <citation type="submission" date="2022-08" db="EMBL/GenBank/DDBJ databases">
        <title>Genome sequencing of akame (Lates japonicus).</title>
        <authorList>
            <person name="Hashiguchi Y."/>
            <person name="Takahashi H."/>
        </authorList>
    </citation>
    <scope>NUCLEOTIDE SEQUENCE</scope>
    <source>
        <strain evidence="2">Kochi</strain>
    </source>
</reference>
<sequence length="427" mass="45645">MINLNRGLFWTAPFQSCSSSSGWGDFVLYLLANLPNQVVTRCSDVNQSSGGSMVGRVGFMRPELWGAAREMLVMIRIWGLLKPAVYHLHARQTTRTACSCCSGCSQAPSSAGAGTDESPDCECCLLPQSAAGYQYKTLPVSNPGVIVRGCKTNTSSDCSLEKLKSLPGRNHRSTGVFTALQRMDQPRCVPYGSLSTGEAKPGSPNKAKRHEAVERWIKNCLWGGLWRIPRTLLGLTQFWSAAIVASSMVCSCTSWRLTGRGAAGSGGFRCHDRGAQHAVVDGGDSSLRAAHFMDLPSYHAGGGSDPACSPDWLARRGSINAGGCNFSSFLGRLSPAVVRTSSAAAPAAPDQSQHHPHTCYTTTPAAATAKVTPTLLFIRASWALTGEDTTPSTAREHTRLDSDEIAAQPMDRLEGGALRRRRAPWGA</sequence>
<organism evidence="2 3">
    <name type="scientific">Lates japonicus</name>
    <name type="common">Japanese lates</name>
    <dbReference type="NCBI Taxonomy" id="270547"/>
    <lineage>
        <taxon>Eukaryota</taxon>
        <taxon>Metazoa</taxon>
        <taxon>Chordata</taxon>
        <taxon>Craniata</taxon>
        <taxon>Vertebrata</taxon>
        <taxon>Euteleostomi</taxon>
        <taxon>Actinopterygii</taxon>
        <taxon>Neopterygii</taxon>
        <taxon>Teleostei</taxon>
        <taxon>Neoteleostei</taxon>
        <taxon>Acanthomorphata</taxon>
        <taxon>Carangaria</taxon>
        <taxon>Carangaria incertae sedis</taxon>
        <taxon>Centropomidae</taxon>
        <taxon>Lates</taxon>
    </lineage>
</organism>
<feature type="compositionally biased region" description="Basic residues" evidence="1">
    <location>
        <begin position="418"/>
        <end position="427"/>
    </location>
</feature>